<keyword evidence="5" id="KW-1185">Reference proteome</keyword>
<dbReference type="Pfam" id="PF00239">
    <property type="entry name" value="Resolvase"/>
    <property type="match status" value="1"/>
</dbReference>
<keyword evidence="1" id="KW-0175">Coiled coil</keyword>
<dbReference type="PROSITE" id="PS51737">
    <property type="entry name" value="RECOMBINASE_DNA_BIND"/>
    <property type="match status" value="1"/>
</dbReference>
<dbReference type="SUPFAM" id="SSF53041">
    <property type="entry name" value="Resolvase-like"/>
    <property type="match status" value="1"/>
</dbReference>
<feature type="domain" description="Resolvase/invertase-type recombinase catalytic" evidence="2">
    <location>
        <begin position="14"/>
        <end position="165"/>
    </location>
</feature>
<evidence type="ECO:0000259" key="2">
    <source>
        <dbReference type="PROSITE" id="PS51736"/>
    </source>
</evidence>
<dbReference type="SMART" id="SM00857">
    <property type="entry name" value="Resolvase"/>
    <property type="match status" value="1"/>
</dbReference>
<gene>
    <name evidence="4" type="ORF">LQG66_25565</name>
</gene>
<evidence type="ECO:0000313" key="4">
    <source>
        <dbReference type="EMBL" id="UFZ02632.1"/>
    </source>
</evidence>
<dbReference type="InterPro" id="IPR011109">
    <property type="entry name" value="DNA_bind_recombinase_dom"/>
</dbReference>
<reference evidence="4" key="1">
    <citation type="journal article" date="2024" name="Antonie Van Leeuwenhoek">
        <title>Bradyrhizobium ontarionense sp. nov., a novel bacterial symbiont isolated from Aeschynomene indica (Indian jointvetch), harbours photosynthesis, nitrogen fixation and nitrous oxide (N2O) reductase genes.</title>
        <authorList>
            <person name="Bromfield E.S.P."/>
            <person name="Cloutier S."/>
        </authorList>
    </citation>
    <scope>NUCLEOTIDE SEQUENCE</scope>
    <source>
        <strain evidence="4">A19</strain>
    </source>
</reference>
<dbReference type="PANTHER" id="PTHR30461">
    <property type="entry name" value="DNA-INVERTASE FROM LAMBDOID PROPHAGE"/>
    <property type="match status" value="1"/>
</dbReference>
<dbReference type="Gene3D" id="3.40.50.1390">
    <property type="entry name" value="Resolvase, N-terminal catalytic domain"/>
    <property type="match status" value="1"/>
</dbReference>
<proteinExistence type="predicted"/>
<feature type="coiled-coil region" evidence="1">
    <location>
        <begin position="393"/>
        <end position="428"/>
    </location>
</feature>
<dbReference type="CDD" id="cd00338">
    <property type="entry name" value="Ser_Recombinase"/>
    <property type="match status" value="1"/>
</dbReference>
<feature type="domain" description="Recombinase" evidence="3">
    <location>
        <begin position="172"/>
        <end position="311"/>
    </location>
</feature>
<dbReference type="Proteomes" id="UP001431010">
    <property type="component" value="Chromosome"/>
</dbReference>
<dbReference type="PANTHER" id="PTHR30461:SF23">
    <property type="entry name" value="DNA RECOMBINASE-RELATED"/>
    <property type="match status" value="1"/>
</dbReference>
<dbReference type="InterPro" id="IPR025827">
    <property type="entry name" value="Zn_ribbon_recom_dom"/>
</dbReference>
<name>A0ABY3R782_9BRAD</name>
<accession>A0ABY3R782</accession>
<dbReference type="Pfam" id="PF13408">
    <property type="entry name" value="Zn_ribbon_recom"/>
    <property type="match status" value="1"/>
</dbReference>
<dbReference type="PROSITE" id="PS51736">
    <property type="entry name" value="RECOMBINASES_3"/>
    <property type="match status" value="1"/>
</dbReference>
<dbReference type="RefSeq" id="WP_231318418.1">
    <property type="nucleotide sequence ID" value="NZ_CP088156.1"/>
</dbReference>
<protein>
    <submittedName>
        <fullName evidence="4">Recombinase family protein</fullName>
    </submittedName>
</protein>
<evidence type="ECO:0000259" key="3">
    <source>
        <dbReference type="PROSITE" id="PS51737"/>
    </source>
</evidence>
<dbReference type="Gene3D" id="3.90.1750.20">
    <property type="entry name" value="Putative Large Serine Recombinase, Chain B, Domain 2"/>
    <property type="match status" value="1"/>
</dbReference>
<dbReference type="InterPro" id="IPR038109">
    <property type="entry name" value="DNA_bind_recomb_sf"/>
</dbReference>
<dbReference type="InterPro" id="IPR036162">
    <property type="entry name" value="Resolvase-like_N_sf"/>
</dbReference>
<sequence length="689" mass="77982">MGSELVKPDHLDRRAVVYVRQSTPHQVITNQESLRLQYALSQRARDLGWREADIDVIDSDLGQSGAGAAHRKGFNDLVARVTLGEIGLILSIDVTRLARNCSDWYPLLDVCGHRRCLIADRDGIYDPGTPNGRLLLGLKGTISELELHTIRSRMTTGLLAKAERGELALQLPAGLARDPSGVVTKDPNIEVQQRLLLLFETFLKVRTSAQVMRVLVGRGLALPRHDRHGDLRWQPATVSAVTAILRNPAYAGAFVYGRTWQKPSRVPGERPQKSPRRGKDWRIMVKDKYPAYIDWETFEKIQAMLCDNRAEYQHIKSRGIPRDGAALLHGITYCGECGHKMAVRYKGGSQYVCNHLKIQRGAPECQNLRAAPIDTQVAAAFLEAVAPAEIDALSKARKAHQHSERALRLAEEQQIERLRYQASLAERQFNRADPDNRLVTGELERRWEAALLDLRRAEDGLAQRKSLKSNEPAGVPPDLRAKVVALGNRLPALWNDPATRRDQRKALLRCLIDKVVLRRCERDKATVRIVWRGGATTELVVTLPVNAVTALPRYREMIERICTLANEGRSDDEIALILTTEGHHSPWETDKVIPATVQGIRLKNRIKIQRRQTRWPAIPGNLTVTKLADRMQIPAKWIYVQLRCGRIVTTREHSGRFLFPDSRDALKAVRQLRNHRVEKIDLREHHHEK</sequence>
<organism evidence="4 5">
    <name type="scientific">Bradyrhizobium ontarionense</name>
    <dbReference type="NCBI Taxonomy" id="2898149"/>
    <lineage>
        <taxon>Bacteria</taxon>
        <taxon>Pseudomonadati</taxon>
        <taxon>Pseudomonadota</taxon>
        <taxon>Alphaproteobacteria</taxon>
        <taxon>Hyphomicrobiales</taxon>
        <taxon>Nitrobacteraceae</taxon>
        <taxon>Bradyrhizobium</taxon>
    </lineage>
</organism>
<dbReference type="InterPro" id="IPR050639">
    <property type="entry name" value="SSR_resolvase"/>
</dbReference>
<dbReference type="EMBL" id="CP088156">
    <property type="protein sequence ID" value="UFZ02632.1"/>
    <property type="molecule type" value="Genomic_DNA"/>
</dbReference>
<evidence type="ECO:0000256" key="1">
    <source>
        <dbReference type="SAM" id="Coils"/>
    </source>
</evidence>
<evidence type="ECO:0000313" key="5">
    <source>
        <dbReference type="Proteomes" id="UP001431010"/>
    </source>
</evidence>
<dbReference type="InterPro" id="IPR006119">
    <property type="entry name" value="Resolv_N"/>
</dbReference>
<dbReference type="Pfam" id="PF07508">
    <property type="entry name" value="Recombinase"/>
    <property type="match status" value="1"/>
</dbReference>